<gene>
    <name evidence="1" type="ORF">BV898_18985</name>
</gene>
<protein>
    <submittedName>
        <fullName evidence="1">Uncharacterized protein</fullName>
    </submittedName>
</protein>
<dbReference type="EMBL" id="MTYJ01000426">
    <property type="protein sequence ID" value="OWA54585.1"/>
    <property type="molecule type" value="Genomic_DNA"/>
</dbReference>
<evidence type="ECO:0000313" key="2">
    <source>
        <dbReference type="Proteomes" id="UP000192578"/>
    </source>
</evidence>
<evidence type="ECO:0000313" key="1">
    <source>
        <dbReference type="EMBL" id="OWA54585.1"/>
    </source>
</evidence>
<name>A0A9X6NHW5_HYPEX</name>
<accession>A0A9X6NHW5</accession>
<sequence>MSKWETTGTELGLSEEAMELLPEDYGFTPRYGQLRCGMPLSSVSPKLAQFELLDVRTGLAIPGPKLENQGADGRPKIVAENVLLIQSTPERLIIWKRCAVESFNPYLDYDYEFDIVFVVLTDEERGGVWC</sequence>
<dbReference type="Proteomes" id="UP000192578">
    <property type="component" value="Unassembled WGS sequence"/>
</dbReference>
<proteinExistence type="predicted"/>
<comment type="caution">
    <text evidence="1">The sequence shown here is derived from an EMBL/GenBank/DDBJ whole genome shotgun (WGS) entry which is preliminary data.</text>
</comment>
<organism evidence="1 2">
    <name type="scientific">Hypsibius exemplaris</name>
    <name type="common">Freshwater tardigrade</name>
    <dbReference type="NCBI Taxonomy" id="2072580"/>
    <lineage>
        <taxon>Eukaryota</taxon>
        <taxon>Metazoa</taxon>
        <taxon>Ecdysozoa</taxon>
        <taxon>Tardigrada</taxon>
        <taxon>Eutardigrada</taxon>
        <taxon>Parachela</taxon>
        <taxon>Hypsibioidea</taxon>
        <taxon>Hypsibiidae</taxon>
        <taxon>Hypsibius</taxon>
    </lineage>
</organism>
<reference evidence="2" key="1">
    <citation type="submission" date="2017-01" db="EMBL/GenBank/DDBJ databases">
        <title>Comparative genomics of anhydrobiosis in the tardigrade Hypsibius dujardini.</title>
        <authorList>
            <person name="Yoshida Y."/>
            <person name="Koutsovoulos G."/>
            <person name="Laetsch D."/>
            <person name="Stevens L."/>
            <person name="Kumar S."/>
            <person name="Horikawa D."/>
            <person name="Ishino K."/>
            <person name="Komine S."/>
            <person name="Tomita M."/>
            <person name="Blaxter M."/>
            <person name="Arakawa K."/>
        </authorList>
    </citation>
    <scope>NUCLEOTIDE SEQUENCE [LARGE SCALE GENOMIC DNA]</scope>
    <source>
        <strain evidence="2">Z151</strain>
    </source>
</reference>
<dbReference type="AlphaFoldDB" id="A0A9X6NHW5"/>
<keyword evidence="2" id="KW-1185">Reference proteome</keyword>